<name>A0A3S0AF25_9FLAO</name>
<dbReference type="InterPro" id="IPR006121">
    <property type="entry name" value="HMA_dom"/>
</dbReference>
<dbReference type="PROSITE" id="PS50846">
    <property type="entry name" value="HMA_2"/>
    <property type="match status" value="1"/>
</dbReference>
<dbReference type="EMBL" id="RQPJ01000003">
    <property type="protein sequence ID" value="RTE54156.1"/>
    <property type="molecule type" value="Genomic_DNA"/>
</dbReference>
<evidence type="ECO:0000313" key="3">
    <source>
        <dbReference type="Proteomes" id="UP000267585"/>
    </source>
</evidence>
<dbReference type="Pfam" id="PF00403">
    <property type="entry name" value="HMA"/>
    <property type="match status" value="1"/>
</dbReference>
<dbReference type="OrthoDB" id="5513217at2"/>
<reference evidence="2 3" key="1">
    <citation type="submission" date="2018-11" db="EMBL/GenBank/DDBJ databases">
        <title>Arenibacter aquaticus sp.nov., a marine bacterium isolated from surface seawater in the South China Sea.</title>
        <authorList>
            <person name="Guo J."/>
            <person name="Sun J."/>
        </authorList>
    </citation>
    <scope>NUCLEOTIDE SEQUENCE [LARGE SCALE GENOMIC DNA]</scope>
    <source>
        <strain evidence="2 3">GUO666</strain>
    </source>
</reference>
<feature type="domain" description="HMA" evidence="1">
    <location>
        <begin position="17"/>
        <end position="83"/>
    </location>
</feature>
<evidence type="ECO:0000259" key="1">
    <source>
        <dbReference type="PROSITE" id="PS50846"/>
    </source>
</evidence>
<dbReference type="Gene3D" id="3.30.70.100">
    <property type="match status" value="1"/>
</dbReference>
<proteinExistence type="predicted"/>
<dbReference type="CDD" id="cd00371">
    <property type="entry name" value="HMA"/>
    <property type="match status" value="1"/>
</dbReference>
<dbReference type="AlphaFoldDB" id="A0A3S0AF25"/>
<dbReference type="SUPFAM" id="SSF55008">
    <property type="entry name" value="HMA, heavy metal-associated domain"/>
    <property type="match status" value="1"/>
</dbReference>
<dbReference type="GO" id="GO:0046872">
    <property type="term" value="F:metal ion binding"/>
    <property type="evidence" value="ECO:0007669"/>
    <property type="project" value="InterPro"/>
</dbReference>
<evidence type="ECO:0000313" key="2">
    <source>
        <dbReference type="EMBL" id="RTE54156.1"/>
    </source>
</evidence>
<keyword evidence="3" id="KW-1185">Reference proteome</keyword>
<accession>A0A3S0AF25</accession>
<dbReference type="InterPro" id="IPR036163">
    <property type="entry name" value="HMA_dom_sf"/>
</dbReference>
<dbReference type="Proteomes" id="UP000267585">
    <property type="component" value="Unassembled WGS sequence"/>
</dbReference>
<organism evidence="2 3">
    <name type="scientific">Arenibacter aquaticus</name>
    <dbReference type="NCBI Taxonomy" id="2489054"/>
    <lineage>
        <taxon>Bacteria</taxon>
        <taxon>Pseudomonadati</taxon>
        <taxon>Bacteroidota</taxon>
        <taxon>Flavobacteriia</taxon>
        <taxon>Flavobacteriales</taxon>
        <taxon>Flavobacteriaceae</taxon>
        <taxon>Arenibacter</taxon>
    </lineage>
</organism>
<gene>
    <name evidence="2" type="ORF">EHW67_07705</name>
</gene>
<sequence length="115" mass="12830">MASILLVSVQLNAQDKNKKVSFEVKGNCGMCKARIEKAALKVKGVKYVNWDIPSKKITLILDENKCSPMDVRKAIALKGHDTDSTKADIKTYNNLPACCKYRDPNSIHMDHGTKH</sequence>
<protein>
    <submittedName>
        <fullName evidence="2">Metal transporter</fullName>
    </submittedName>
</protein>
<comment type="caution">
    <text evidence="2">The sequence shown here is derived from an EMBL/GenBank/DDBJ whole genome shotgun (WGS) entry which is preliminary data.</text>
</comment>